<name>A0AAW1IKY7_SAPOF</name>
<dbReference type="InterPro" id="IPR044839">
    <property type="entry name" value="NDR1-like"/>
</dbReference>
<dbReference type="PANTHER" id="PTHR31234:SF2">
    <property type="entry name" value="OS05G0199100 PROTEIN"/>
    <property type="match status" value="1"/>
</dbReference>
<comment type="subcellular location">
    <subcellularLocation>
        <location evidence="1">Membrane</location>
    </subcellularLocation>
</comment>
<evidence type="ECO:0000256" key="2">
    <source>
        <dbReference type="ARBA" id="ARBA00023136"/>
    </source>
</evidence>
<evidence type="ECO:0000313" key="4">
    <source>
        <dbReference type="EMBL" id="KAK9690058.1"/>
    </source>
</evidence>
<sequence length="207" mass="22655">MHSTKCIITTTMLVGLLIIFAIGGIPLIVYYAQNPKDPTFTLEHASVSGFNLTSDGHLTSFFDIIIKANNPNHKMKLGYSGIRVSIFKDKQDLAQDALYNFIQPKKNVTLLRSNPVALNVSLGKAPGFNLGFESGVGYVDFDVFMTAILDGDNLEVNCKHAIVNLTTSSSSSLVDASKTSFDGDNKVGNNNFRSVDCRVYIYNNDDD</sequence>
<dbReference type="EMBL" id="JBDFQZ010000009">
    <property type="protein sequence ID" value="KAK9690058.1"/>
    <property type="molecule type" value="Genomic_DNA"/>
</dbReference>
<keyword evidence="3" id="KW-0812">Transmembrane</keyword>
<feature type="transmembrane region" description="Helical" evidence="3">
    <location>
        <begin position="12"/>
        <end position="32"/>
    </location>
</feature>
<evidence type="ECO:0000256" key="3">
    <source>
        <dbReference type="SAM" id="Phobius"/>
    </source>
</evidence>
<proteinExistence type="predicted"/>
<dbReference type="GO" id="GO:0005886">
    <property type="term" value="C:plasma membrane"/>
    <property type="evidence" value="ECO:0007669"/>
    <property type="project" value="TreeGrafter"/>
</dbReference>
<keyword evidence="5" id="KW-1185">Reference proteome</keyword>
<organism evidence="4 5">
    <name type="scientific">Saponaria officinalis</name>
    <name type="common">Common soapwort</name>
    <name type="synonym">Lychnis saponaria</name>
    <dbReference type="NCBI Taxonomy" id="3572"/>
    <lineage>
        <taxon>Eukaryota</taxon>
        <taxon>Viridiplantae</taxon>
        <taxon>Streptophyta</taxon>
        <taxon>Embryophyta</taxon>
        <taxon>Tracheophyta</taxon>
        <taxon>Spermatophyta</taxon>
        <taxon>Magnoliopsida</taxon>
        <taxon>eudicotyledons</taxon>
        <taxon>Gunneridae</taxon>
        <taxon>Pentapetalae</taxon>
        <taxon>Caryophyllales</taxon>
        <taxon>Caryophyllaceae</taxon>
        <taxon>Caryophylleae</taxon>
        <taxon>Saponaria</taxon>
    </lineage>
</organism>
<protein>
    <recommendedName>
        <fullName evidence="6">Late embryogenesis abundant protein LEA-2 subgroup domain-containing protein</fullName>
    </recommendedName>
</protein>
<keyword evidence="3" id="KW-1133">Transmembrane helix</keyword>
<reference evidence="4" key="1">
    <citation type="submission" date="2024-03" db="EMBL/GenBank/DDBJ databases">
        <title>WGS assembly of Saponaria officinalis var. Norfolk2.</title>
        <authorList>
            <person name="Jenkins J."/>
            <person name="Shu S."/>
            <person name="Grimwood J."/>
            <person name="Barry K."/>
            <person name="Goodstein D."/>
            <person name="Schmutz J."/>
            <person name="Leebens-Mack J."/>
            <person name="Osbourn A."/>
        </authorList>
    </citation>
    <scope>NUCLEOTIDE SEQUENCE [LARGE SCALE GENOMIC DNA]</scope>
    <source>
        <strain evidence="4">JIC</strain>
    </source>
</reference>
<dbReference type="AlphaFoldDB" id="A0AAW1IKY7"/>
<comment type="caution">
    <text evidence="4">The sequence shown here is derived from an EMBL/GenBank/DDBJ whole genome shotgun (WGS) entry which is preliminary data.</text>
</comment>
<evidence type="ECO:0000256" key="1">
    <source>
        <dbReference type="ARBA" id="ARBA00004370"/>
    </source>
</evidence>
<dbReference type="Proteomes" id="UP001443914">
    <property type="component" value="Unassembled WGS sequence"/>
</dbReference>
<dbReference type="GO" id="GO:0098542">
    <property type="term" value="P:defense response to other organism"/>
    <property type="evidence" value="ECO:0007669"/>
    <property type="project" value="InterPro"/>
</dbReference>
<dbReference type="PANTHER" id="PTHR31234">
    <property type="entry name" value="LATE EMBRYOGENESIS ABUNDANT (LEA) HYDROXYPROLINE-RICH GLYCOPROTEIN FAMILY"/>
    <property type="match status" value="1"/>
</dbReference>
<evidence type="ECO:0000313" key="5">
    <source>
        <dbReference type="Proteomes" id="UP001443914"/>
    </source>
</evidence>
<keyword evidence="2 3" id="KW-0472">Membrane</keyword>
<accession>A0AAW1IKY7</accession>
<gene>
    <name evidence="4" type="ORF">RND81_09G101600</name>
</gene>
<evidence type="ECO:0008006" key="6">
    <source>
        <dbReference type="Google" id="ProtNLM"/>
    </source>
</evidence>